<protein>
    <submittedName>
        <fullName evidence="1">Uncharacterized protein</fullName>
    </submittedName>
</protein>
<accession>A0ACB7ZLV6</accession>
<dbReference type="Proteomes" id="UP000828048">
    <property type="component" value="Chromosome 9"/>
</dbReference>
<evidence type="ECO:0000313" key="2">
    <source>
        <dbReference type="Proteomes" id="UP000828048"/>
    </source>
</evidence>
<evidence type="ECO:0000313" key="1">
    <source>
        <dbReference type="EMBL" id="KAH7866616.1"/>
    </source>
</evidence>
<organism evidence="1 2">
    <name type="scientific">Vaccinium darrowii</name>
    <dbReference type="NCBI Taxonomy" id="229202"/>
    <lineage>
        <taxon>Eukaryota</taxon>
        <taxon>Viridiplantae</taxon>
        <taxon>Streptophyta</taxon>
        <taxon>Embryophyta</taxon>
        <taxon>Tracheophyta</taxon>
        <taxon>Spermatophyta</taxon>
        <taxon>Magnoliopsida</taxon>
        <taxon>eudicotyledons</taxon>
        <taxon>Gunneridae</taxon>
        <taxon>Pentapetalae</taxon>
        <taxon>asterids</taxon>
        <taxon>Ericales</taxon>
        <taxon>Ericaceae</taxon>
        <taxon>Vaccinioideae</taxon>
        <taxon>Vaccinieae</taxon>
        <taxon>Vaccinium</taxon>
    </lineage>
</organism>
<dbReference type="EMBL" id="CM037159">
    <property type="protein sequence ID" value="KAH7866616.1"/>
    <property type="molecule type" value="Genomic_DNA"/>
</dbReference>
<proteinExistence type="predicted"/>
<comment type="caution">
    <text evidence="1">The sequence shown here is derived from an EMBL/GenBank/DDBJ whole genome shotgun (WGS) entry which is preliminary data.</text>
</comment>
<reference evidence="1 2" key="1">
    <citation type="journal article" date="2021" name="Hortic Res">
        <title>High-quality reference genome and annotation aids understanding of berry development for evergreen blueberry (Vaccinium darrowii).</title>
        <authorList>
            <person name="Yu J."/>
            <person name="Hulse-Kemp A.M."/>
            <person name="Babiker E."/>
            <person name="Staton M."/>
        </authorList>
    </citation>
    <scope>NUCLEOTIDE SEQUENCE [LARGE SCALE GENOMIC DNA]</scope>
    <source>
        <strain evidence="2">cv. NJ 8807/NJ 8810</strain>
        <tissue evidence="1">Young leaf</tissue>
    </source>
</reference>
<keyword evidence="2" id="KW-1185">Reference proteome</keyword>
<sequence length="382" mass="41532">MAGILMVAAETGNINGLYASIKADPKVLDDIDAIPFVDTPLHTAASAGHTDFAIEILRLKPSFGRKLNPDGLSSLHLALINDKFETVKRLIKFDKELIRIKGREGANPLHYIAEKASDGDQKRMDDPINADQQQRGTDEQQRALPNIEQVRVAAKQGVVDDRINILAEFLFACPNSVEDLTIQDETALHIAVKSKNKKAVAIILGCIRRIGRKRVLDYKDKEGNTVLHMAVSTSQDVIARSLCSAGALKSSSPDPSLAEFLNSPDRFSEVLFKLRFLLRRSVSIEFRNIGLVVAAVIATATFQAVLSPPGGVGDPSDNNLLTNGSNINATVSSTTNNLFAANTSFINATLFVPSDDPGKRLLFKDANPGLVARYYSLALQKE</sequence>
<name>A0ACB7ZLV6_9ERIC</name>
<gene>
    <name evidence="1" type="ORF">Vadar_022744</name>
</gene>